<feature type="domain" description="Desulfoferrodoxin ferrous iron-binding" evidence="6">
    <location>
        <begin position="11"/>
        <end position="122"/>
    </location>
</feature>
<evidence type="ECO:0000313" key="7">
    <source>
        <dbReference type="EMBL" id="KEJ93266.1"/>
    </source>
</evidence>
<dbReference type="InterPro" id="IPR036073">
    <property type="entry name" value="Desulfoferrodoxin_Fe-bd_dom_sf"/>
</dbReference>
<dbReference type="PATRIC" id="fig|2754.20.peg.1262"/>
<dbReference type="InterPro" id="IPR051233">
    <property type="entry name" value="Desulfoferrodoxin_SOR"/>
</dbReference>
<dbReference type="Proteomes" id="UP000027665">
    <property type="component" value="Unassembled WGS sequence"/>
</dbReference>
<dbReference type="AlphaFoldDB" id="A0A073IUV9"/>
<dbReference type="NCBIfam" id="TIGR00332">
    <property type="entry name" value="neela_ferrous"/>
    <property type="match status" value="1"/>
</dbReference>
<evidence type="ECO:0000259" key="6">
    <source>
        <dbReference type="Pfam" id="PF01880"/>
    </source>
</evidence>
<keyword evidence="2" id="KW-0813">Transport</keyword>
<protein>
    <submittedName>
        <fullName evidence="7">Neelaredoxin</fullName>
    </submittedName>
</protein>
<evidence type="ECO:0000256" key="2">
    <source>
        <dbReference type="ARBA" id="ARBA00022448"/>
    </source>
</evidence>
<accession>A0A073IUV9</accession>
<evidence type="ECO:0000256" key="4">
    <source>
        <dbReference type="ARBA" id="ARBA00022982"/>
    </source>
</evidence>
<dbReference type="eggNOG" id="COG2033">
    <property type="taxonomic scope" value="Bacteria"/>
</dbReference>
<dbReference type="STRING" id="2754.EH55_10400"/>
<keyword evidence="4" id="KW-0249">Electron transport</keyword>
<dbReference type="Gene3D" id="2.60.40.730">
    <property type="entry name" value="SOR catalytic domain"/>
    <property type="match status" value="1"/>
</dbReference>
<dbReference type="OrthoDB" id="9814936at2"/>
<dbReference type="Pfam" id="PF01880">
    <property type="entry name" value="Desulfoferrodox"/>
    <property type="match status" value="1"/>
</dbReference>
<evidence type="ECO:0000313" key="8">
    <source>
        <dbReference type="Proteomes" id="UP000027665"/>
    </source>
</evidence>
<name>A0A073IUV9_9BACT</name>
<keyword evidence="8" id="KW-1185">Reference proteome</keyword>
<keyword evidence="5" id="KW-0408">Iron</keyword>
<proteinExistence type="inferred from homology"/>
<keyword evidence="3" id="KW-0479">Metal-binding</keyword>
<evidence type="ECO:0000256" key="5">
    <source>
        <dbReference type="ARBA" id="ARBA00023004"/>
    </source>
</evidence>
<dbReference type="InterPro" id="IPR002742">
    <property type="entry name" value="Desulfoferrodoxin_Fe-bd_dom"/>
</dbReference>
<dbReference type="RefSeq" id="WP_037974322.1">
    <property type="nucleotide sequence ID" value="NZ_CALIAO010000060.1"/>
</dbReference>
<comment type="similarity">
    <text evidence="1">Belongs to the desulfoferrodoxin family.</text>
</comment>
<evidence type="ECO:0000256" key="3">
    <source>
        <dbReference type="ARBA" id="ARBA00022723"/>
    </source>
</evidence>
<comment type="caution">
    <text evidence="7">The sequence shown here is derived from an EMBL/GenBank/DDBJ whole genome shotgun (WGS) entry which is preliminary data.</text>
</comment>
<dbReference type="PANTHER" id="PTHR36541">
    <property type="entry name" value="SUPEROXIDE REDUCTASE-RELATED"/>
    <property type="match status" value="1"/>
</dbReference>
<dbReference type="PANTHER" id="PTHR36541:SF1">
    <property type="entry name" value="SUPEROXIDE REDUCTASE-RELATED"/>
    <property type="match status" value="1"/>
</dbReference>
<sequence length="129" mass="14207">MKIAETIRDGDFKAEKHVPTIDAPDKIKAGEEALVKVMVGEEIKHPNTPLHHISWIQLFFKPDNGTVADVAKFCYAAHGDTMNLDTPGCILAEPASCVKIHPAKSGTLIAMSYCNLHGLWENSKRIEVE</sequence>
<dbReference type="EMBL" id="JMKI01000005">
    <property type="protein sequence ID" value="KEJ93266.1"/>
    <property type="molecule type" value="Genomic_DNA"/>
</dbReference>
<dbReference type="GO" id="GO:0005506">
    <property type="term" value="F:iron ion binding"/>
    <property type="evidence" value="ECO:0007669"/>
    <property type="project" value="InterPro"/>
</dbReference>
<dbReference type="GeneID" id="90982652"/>
<gene>
    <name evidence="7" type="ORF">EH55_10400</name>
</gene>
<dbReference type="GO" id="GO:0016491">
    <property type="term" value="F:oxidoreductase activity"/>
    <property type="evidence" value="ECO:0007669"/>
    <property type="project" value="InterPro"/>
</dbReference>
<evidence type="ECO:0000256" key="1">
    <source>
        <dbReference type="ARBA" id="ARBA00005941"/>
    </source>
</evidence>
<organism evidence="7 8">
    <name type="scientific">Synergistes jonesii</name>
    <dbReference type="NCBI Taxonomy" id="2754"/>
    <lineage>
        <taxon>Bacteria</taxon>
        <taxon>Thermotogati</taxon>
        <taxon>Synergistota</taxon>
        <taxon>Synergistia</taxon>
        <taxon>Synergistales</taxon>
        <taxon>Synergistaceae</taxon>
        <taxon>Synergistes</taxon>
    </lineage>
</organism>
<reference evidence="7 8" key="1">
    <citation type="submission" date="2014-04" db="EMBL/GenBank/DDBJ databases">
        <title>Draft Genome Sequence of Synergistes jonesii.</title>
        <authorList>
            <person name="Coil D.A."/>
            <person name="Eisen J.A."/>
            <person name="Holland-Moritz H.E."/>
        </authorList>
    </citation>
    <scope>NUCLEOTIDE SEQUENCE [LARGE SCALE GENOMIC DNA]</scope>
    <source>
        <strain evidence="7 8">78-1</strain>
    </source>
</reference>
<dbReference type="SUPFAM" id="SSF49367">
    <property type="entry name" value="Superoxide reductase-like"/>
    <property type="match status" value="1"/>
</dbReference>